<reference evidence="2" key="1">
    <citation type="journal article" date="2015" name="Nat. Genet.">
        <title>The genome and transcriptome of the zoonotic hookworm Ancylostoma ceylanicum identify infection-specific gene families.</title>
        <authorList>
            <person name="Schwarz E.M."/>
            <person name="Hu Y."/>
            <person name="Antoshechkin I."/>
            <person name="Miller M.M."/>
            <person name="Sternberg P.W."/>
            <person name="Aroian R.V."/>
        </authorList>
    </citation>
    <scope>NUCLEOTIDE SEQUENCE</scope>
    <source>
        <strain evidence="2">HY135</strain>
    </source>
</reference>
<keyword evidence="2" id="KW-1185">Reference proteome</keyword>
<dbReference type="EMBL" id="JARK01001400">
    <property type="protein sequence ID" value="EYC08830.1"/>
    <property type="molecule type" value="Genomic_DNA"/>
</dbReference>
<dbReference type="AlphaFoldDB" id="A0A016U143"/>
<protein>
    <submittedName>
        <fullName evidence="1">Uncharacterized protein</fullName>
    </submittedName>
</protein>
<name>A0A016U143_9BILA</name>
<comment type="caution">
    <text evidence="1">The sequence shown here is derived from an EMBL/GenBank/DDBJ whole genome shotgun (WGS) entry which is preliminary data.</text>
</comment>
<proteinExistence type="predicted"/>
<evidence type="ECO:0000313" key="1">
    <source>
        <dbReference type="EMBL" id="EYC08830.1"/>
    </source>
</evidence>
<organism evidence="1 2">
    <name type="scientific">Ancylostoma ceylanicum</name>
    <dbReference type="NCBI Taxonomy" id="53326"/>
    <lineage>
        <taxon>Eukaryota</taxon>
        <taxon>Metazoa</taxon>
        <taxon>Ecdysozoa</taxon>
        <taxon>Nematoda</taxon>
        <taxon>Chromadorea</taxon>
        <taxon>Rhabditida</taxon>
        <taxon>Rhabditina</taxon>
        <taxon>Rhabditomorpha</taxon>
        <taxon>Strongyloidea</taxon>
        <taxon>Ancylostomatidae</taxon>
        <taxon>Ancylostomatinae</taxon>
        <taxon>Ancylostoma</taxon>
    </lineage>
</organism>
<gene>
    <name evidence="1" type="primary">Acey_s0064.g3554</name>
    <name evidence="1" type="ORF">Y032_0064g3554</name>
</gene>
<evidence type="ECO:0000313" key="2">
    <source>
        <dbReference type="Proteomes" id="UP000024635"/>
    </source>
</evidence>
<accession>A0A016U143</accession>
<dbReference type="Proteomes" id="UP000024635">
    <property type="component" value="Unassembled WGS sequence"/>
</dbReference>
<sequence length="83" mass="9928">MNWKNESLHLHRVWIQFIAHIRSNNWQTKMWTEEKEMFDSMENVSVFGLLAFAAEFAWCENSKNSEKKLAKRAPLKVNRSNIM</sequence>